<dbReference type="Proteomes" id="UP000019184">
    <property type="component" value="Unassembled WGS sequence"/>
</dbReference>
<evidence type="ECO:0000259" key="3">
    <source>
        <dbReference type="Pfam" id="PF13464"/>
    </source>
</evidence>
<dbReference type="RefSeq" id="WP_034435488.1">
    <property type="nucleotide sequence ID" value="NZ_CBTK010000276.1"/>
</dbReference>
<name>A0A7U7GEG4_9GAMM</name>
<dbReference type="PANTHER" id="PTHR34475">
    <property type="match status" value="1"/>
</dbReference>
<evidence type="ECO:0000256" key="1">
    <source>
        <dbReference type="SAM" id="MobiDB-lite"/>
    </source>
</evidence>
<gene>
    <name evidence="4" type="ORF">BN874_60019</name>
</gene>
<evidence type="ECO:0000313" key="5">
    <source>
        <dbReference type="Proteomes" id="UP000019184"/>
    </source>
</evidence>
<evidence type="ECO:0000256" key="2">
    <source>
        <dbReference type="SAM" id="Phobius"/>
    </source>
</evidence>
<dbReference type="GO" id="GO:0003677">
    <property type="term" value="F:DNA binding"/>
    <property type="evidence" value="ECO:0007669"/>
    <property type="project" value="InterPro"/>
</dbReference>
<dbReference type="InterPro" id="IPR050400">
    <property type="entry name" value="Bact_Cytoskel_RodZ"/>
</dbReference>
<feature type="compositionally biased region" description="Pro residues" evidence="1">
    <location>
        <begin position="190"/>
        <end position="207"/>
    </location>
</feature>
<dbReference type="Pfam" id="PF13464">
    <property type="entry name" value="RodZ_C"/>
    <property type="match status" value="1"/>
</dbReference>
<organism evidence="4 5">
    <name type="scientific">Candidatus Contendobacter odensis Run_B_J11</name>
    <dbReference type="NCBI Taxonomy" id="1400861"/>
    <lineage>
        <taxon>Bacteria</taxon>
        <taxon>Pseudomonadati</taxon>
        <taxon>Pseudomonadota</taxon>
        <taxon>Gammaproteobacteria</taxon>
        <taxon>Candidatus Competibacteraceae</taxon>
        <taxon>Candidatus Contendibacter</taxon>
    </lineage>
</organism>
<feature type="domain" description="Cytoskeleton protein RodZ-like C-terminal" evidence="3">
    <location>
        <begin position="268"/>
        <end position="340"/>
    </location>
</feature>
<evidence type="ECO:0000313" key="4">
    <source>
        <dbReference type="EMBL" id="CDH46774.1"/>
    </source>
</evidence>
<accession>A0A7U7GEG4</accession>
<protein>
    <recommendedName>
        <fullName evidence="3">Cytoskeleton protein RodZ-like C-terminal domain-containing protein</fullName>
    </recommendedName>
</protein>
<dbReference type="Gene3D" id="1.10.260.40">
    <property type="entry name" value="lambda repressor-like DNA-binding domains"/>
    <property type="match status" value="1"/>
</dbReference>
<reference evidence="4 5" key="1">
    <citation type="journal article" date="2014" name="ISME J.">
        <title>Candidatus Competibacter-lineage genomes retrieved from metagenomes reveal functional metabolic diversity.</title>
        <authorList>
            <person name="McIlroy S.J."/>
            <person name="Albertsen M."/>
            <person name="Andresen E.K."/>
            <person name="Saunders A.M."/>
            <person name="Kristiansen R."/>
            <person name="Stokholm-Bjerregaard M."/>
            <person name="Nielsen K.L."/>
            <person name="Nielsen P.H."/>
        </authorList>
    </citation>
    <scope>NUCLEOTIDE SEQUENCE [LARGE SCALE GENOMIC DNA]</scope>
    <source>
        <strain evidence="4 5">Run_B_J11</strain>
    </source>
</reference>
<dbReference type="AlphaFoldDB" id="A0A7U7GEG4"/>
<keyword evidence="5" id="KW-1185">Reference proteome</keyword>
<feature type="region of interest" description="Disordered" evidence="1">
    <location>
        <begin position="1"/>
        <end position="23"/>
    </location>
</feature>
<dbReference type="InterPro" id="IPR010982">
    <property type="entry name" value="Lambda_DNA-bd_dom_sf"/>
</dbReference>
<feature type="transmembrane region" description="Helical" evidence="2">
    <location>
        <begin position="121"/>
        <end position="138"/>
    </location>
</feature>
<dbReference type="EMBL" id="CBTK010000276">
    <property type="protein sequence ID" value="CDH46774.1"/>
    <property type="molecule type" value="Genomic_DNA"/>
</dbReference>
<feature type="region of interest" description="Disordered" evidence="1">
    <location>
        <begin position="158"/>
        <end position="216"/>
    </location>
</feature>
<dbReference type="PANTHER" id="PTHR34475:SF1">
    <property type="entry name" value="CYTOSKELETON PROTEIN RODZ"/>
    <property type="match status" value="1"/>
</dbReference>
<feature type="compositionally biased region" description="Polar residues" evidence="1">
    <location>
        <begin position="161"/>
        <end position="178"/>
    </location>
</feature>
<keyword evidence="2" id="KW-0472">Membrane</keyword>
<keyword evidence="2" id="KW-0812">Transmembrane</keyword>
<dbReference type="Pfam" id="PF13413">
    <property type="entry name" value="HTH_25"/>
    <property type="match status" value="1"/>
</dbReference>
<proteinExistence type="predicted"/>
<sequence length="345" mass="36974">MSMSHEPSADFNPPTESATPRAESLGAWLACTRASHGAEPRDAARRLGLNPILIQAIENDDFERLGPPVFVRGYLSRYARFLELPESEVLDRYRQQVDTSREPPPLKVVHPRRRQTQVRDLRGLLYLLVVIGVGWTAVQNLGDLNPSRLSAWWASGHRDSATQPASSPMAVTTQTQYPFQPKSAETTSEPTPPPPAPTASEPAPAPRPEPDPASAVAQLAPPAPAIRPEPAPAVSAVTLATTATVSATVANNGDSSALDARSDARLMLQFSEDCWVEVKDAQGKVLANGLMKANTTHAIAGPAPFTVTLGNAPAARIALDDRLVDTAIYLPRRGTVSRFTLTPAP</sequence>
<dbReference type="OrthoDB" id="9790252at2"/>
<keyword evidence="2" id="KW-1133">Transmembrane helix</keyword>
<comment type="caution">
    <text evidence="4">The sequence shown here is derived from an EMBL/GenBank/DDBJ whole genome shotgun (WGS) entry which is preliminary data.</text>
</comment>
<dbReference type="InterPro" id="IPR025194">
    <property type="entry name" value="RodZ-like_C"/>
</dbReference>